<gene>
    <name evidence="3" type="ORF">ENV54_04520</name>
</gene>
<accession>A0A7C4AR45</accession>
<protein>
    <submittedName>
        <fullName evidence="3">Uncharacterized protein</fullName>
    </submittedName>
</protein>
<feature type="transmembrane region" description="Helical" evidence="2">
    <location>
        <begin position="49"/>
        <end position="71"/>
    </location>
</feature>
<name>A0A7C4AR45_9BACT</name>
<evidence type="ECO:0000313" key="3">
    <source>
        <dbReference type="EMBL" id="HGH60546.1"/>
    </source>
</evidence>
<proteinExistence type="predicted"/>
<comment type="caution">
    <text evidence="3">The sequence shown here is derived from an EMBL/GenBank/DDBJ whole genome shotgun (WGS) entry which is preliminary data.</text>
</comment>
<keyword evidence="2" id="KW-0472">Membrane</keyword>
<reference evidence="3" key="1">
    <citation type="journal article" date="2020" name="mSystems">
        <title>Genome- and Community-Level Interaction Insights into Carbon Utilization and Element Cycling Functions of Hydrothermarchaeota in Hydrothermal Sediment.</title>
        <authorList>
            <person name="Zhou Z."/>
            <person name="Liu Y."/>
            <person name="Xu W."/>
            <person name="Pan J."/>
            <person name="Luo Z.H."/>
            <person name="Li M."/>
        </authorList>
    </citation>
    <scope>NUCLEOTIDE SEQUENCE [LARGE SCALE GENOMIC DNA]</scope>
    <source>
        <strain evidence="3">SpSt-769</strain>
    </source>
</reference>
<keyword evidence="2" id="KW-1133">Transmembrane helix</keyword>
<organism evidence="3">
    <name type="scientific">Desulfomonile tiedjei</name>
    <dbReference type="NCBI Taxonomy" id="2358"/>
    <lineage>
        <taxon>Bacteria</taxon>
        <taxon>Pseudomonadati</taxon>
        <taxon>Thermodesulfobacteriota</taxon>
        <taxon>Desulfomonilia</taxon>
        <taxon>Desulfomonilales</taxon>
        <taxon>Desulfomonilaceae</taxon>
        <taxon>Desulfomonile</taxon>
    </lineage>
</organism>
<keyword evidence="2" id="KW-0812">Transmembrane</keyword>
<evidence type="ECO:0000256" key="1">
    <source>
        <dbReference type="SAM" id="MobiDB-lite"/>
    </source>
</evidence>
<dbReference type="AlphaFoldDB" id="A0A7C4AR45"/>
<sequence>MSEHPENPSQQDVETSEAPEPVSAAGPAAEEASSPKPSNNHAADRRGRMITAGLLATVILAVIAMLVSGIFQLTSRWLMVCPKDLPVNDPAPILWQDVVAQEPKPAKLGAPEKLASQVVFKSASGEAAPPKGSAH</sequence>
<feature type="region of interest" description="Disordered" evidence="1">
    <location>
        <begin position="1"/>
        <end position="44"/>
    </location>
</feature>
<evidence type="ECO:0000256" key="2">
    <source>
        <dbReference type="SAM" id="Phobius"/>
    </source>
</evidence>
<feature type="compositionally biased region" description="Low complexity" evidence="1">
    <location>
        <begin position="16"/>
        <end position="38"/>
    </location>
</feature>
<dbReference type="EMBL" id="DTGT01000142">
    <property type="protein sequence ID" value="HGH60546.1"/>
    <property type="molecule type" value="Genomic_DNA"/>
</dbReference>